<evidence type="ECO:0000256" key="4">
    <source>
        <dbReference type="ARBA" id="ARBA00022692"/>
    </source>
</evidence>
<feature type="transmembrane region" description="Helical" evidence="8">
    <location>
        <begin position="66"/>
        <end position="84"/>
    </location>
</feature>
<feature type="transmembrane region" description="Helical" evidence="8">
    <location>
        <begin position="333"/>
        <end position="350"/>
    </location>
</feature>
<name>A0ABR3U188_9PEZI</name>
<keyword evidence="3 7" id="KW-0813">Transport</keyword>
<evidence type="ECO:0000256" key="6">
    <source>
        <dbReference type="ARBA" id="ARBA00023136"/>
    </source>
</evidence>
<dbReference type="Gene3D" id="1.20.1250.20">
    <property type="entry name" value="MFS general substrate transporter like domains"/>
    <property type="match status" value="1"/>
</dbReference>
<comment type="subcellular location">
    <subcellularLocation>
        <location evidence="1">Membrane</location>
        <topology evidence="1">Multi-pass membrane protein</topology>
    </subcellularLocation>
</comment>
<feature type="transmembrane region" description="Helical" evidence="8">
    <location>
        <begin position="96"/>
        <end position="115"/>
    </location>
</feature>
<evidence type="ECO:0000313" key="11">
    <source>
        <dbReference type="Proteomes" id="UP001521184"/>
    </source>
</evidence>
<dbReference type="InterPro" id="IPR050360">
    <property type="entry name" value="MFS_Sugar_Transporters"/>
</dbReference>
<dbReference type="Pfam" id="PF00083">
    <property type="entry name" value="Sugar_tr"/>
    <property type="match status" value="1"/>
</dbReference>
<evidence type="ECO:0000256" key="8">
    <source>
        <dbReference type="SAM" id="Phobius"/>
    </source>
</evidence>
<dbReference type="InterPro" id="IPR003663">
    <property type="entry name" value="Sugar/inositol_transpt"/>
</dbReference>
<protein>
    <recommendedName>
        <fullName evidence="9">Major facilitator superfamily (MFS) profile domain-containing protein</fullName>
    </recommendedName>
</protein>
<dbReference type="Proteomes" id="UP001521184">
    <property type="component" value="Unassembled WGS sequence"/>
</dbReference>
<evidence type="ECO:0000313" key="10">
    <source>
        <dbReference type="EMBL" id="KAL1648749.1"/>
    </source>
</evidence>
<feature type="transmembrane region" description="Helical" evidence="8">
    <location>
        <begin position="429"/>
        <end position="450"/>
    </location>
</feature>
<evidence type="ECO:0000256" key="1">
    <source>
        <dbReference type="ARBA" id="ARBA00004141"/>
    </source>
</evidence>
<keyword evidence="4 8" id="KW-0812">Transmembrane</keyword>
<comment type="caution">
    <text evidence="10">The sequence shown here is derived from an EMBL/GenBank/DDBJ whole genome shotgun (WGS) entry which is preliminary data.</text>
</comment>
<dbReference type="InterPro" id="IPR036259">
    <property type="entry name" value="MFS_trans_sf"/>
</dbReference>
<evidence type="ECO:0000256" key="2">
    <source>
        <dbReference type="ARBA" id="ARBA00010992"/>
    </source>
</evidence>
<keyword evidence="6 8" id="KW-0472">Membrane</keyword>
<feature type="transmembrane region" description="Helical" evidence="8">
    <location>
        <begin position="161"/>
        <end position="182"/>
    </location>
</feature>
<dbReference type="PROSITE" id="PS50850">
    <property type="entry name" value="MFS"/>
    <property type="match status" value="1"/>
</dbReference>
<dbReference type="NCBIfam" id="TIGR00879">
    <property type="entry name" value="SP"/>
    <property type="match status" value="1"/>
</dbReference>
<feature type="transmembrane region" description="Helical" evidence="8">
    <location>
        <begin position="12"/>
        <end position="32"/>
    </location>
</feature>
<organism evidence="10 11">
    <name type="scientific">Diplodia intermedia</name>
    <dbReference type="NCBI Taxonomy" id="856260"/>
    <lineage>
        <taxon>Eukaryota</taxon>
        <taxon>Fungi</taxon>
        <taxon>Dikarya</taxon>
        <taxon>Ascomycota</taxon>
        <taxon>Pezizomycotina</taxon>
        <taxon>Dothideomycetes</taxon>
        <taxon>Dothideomycetes incertae sedis</taxon>
        <taxon>Botryosphaeriales</taxon>
        <taxon>Botryosphaeriaceae</taxon>
        <taxon>Diplodia</taxon>
    </lineage>
</organism>
<dbReference type="PANTHER" id="PTHR48022:SF77">
    <property type="entry name" value="MAJOR FACILITATOR SUPERFAMILY (MFS) PROFILE DOMAIN-CONTAINING PROTEIN"/>
    <property type="match status" value="1"/>
</dbReference>
<comment type="similarity">
    <text evidence="2 7">Belongs to the major facilitator superfamily. Sugar transporter (TC 2.A.1.1) family.</text>
</comment>
<dbReference type="EMBL" id="JAKEKT020000008">
    <property type="protein sequence ID" value="KAL1648749.1"/>
    <property type="molecule type" value="Genomic_DNA"/>
</dbReference>
<evidence type="ECO:0000259" key="9">
    <source>
        <dbReference type="PROSITE" id="PS50850"/>
    </source>
</evidence>
<feature type="transmembrane region" description="Helical" evidence="8">
    <location>
        <begin position="203"/>
        <end position="225"/>
    </location>
</feature>
<dbReference type="PANTHER" id="PTHR48022">
    <property type="entry name" value="PLASTIDIC GLUCOSE TRANSPORTER 4"/>
    <property type="match status" value="1"/>
</dbReference>
<evidence type="ECO:0000256" key="7">
    <source>
        <dbReference type="RuleBase" id="RU003346"/>
    </source>
</evidence>
<gene>
    <name evidence="10" type="ORF">SLS58_001927</name>
</gene>
<feature type="domain" description="Major facilitator superfamily (MFS) profile" evidence="9">
    <location>
        <begin position="19"/>
        <end position="484"/>
    </location>
</feature>
<dbReference type="InterPro" id="IPR020846">
    <property type="entry name" value="MFS_dom"/>
</dbReference>
<proteinExistence type="inferred from homology"/>
<feature type="transmembrane region" description="Helical" evidence="8">
    <location>
        <begin position="357"/>
        <end position="382"/>
    </location>
</feature>
<dbReference type="InterPro" id="IPR005828">
    <property type="entry name" value="MFS_sugar_transport-like"/>
</dbReference>
<feature type="transmembrane region" description="Helical" evidence="8">
    <location>
        <begin position="388"/>
        <end position="408"/>
    </location>
</feature>
<evidence type="ECO:0000256" key="5">
    <source>
        <dbReference type="ARBA" id="ARBA00022989"/>
    </source>
</evidence>
<keyword evidence="5 8" id="KW-1133">Transmembrane helix</keyword>
<evidence type="ECO:0000256" key="3">
    <source>
        <dbReference type="ARBA" id="ARBA00022448"/>
    </source>
</evidence>
<dbReference type="SUPFAM" id="SSF103473">
    <property type="entry name" value="MFS general substrate transporter"/>
    <property type="match status" value="1"/>
</dbReference>
<sequence length="561" mass="60600">MHFEKPMLLKELTPRLMQVYLLVSLGAMNFGVDNNYWSAVISMDRFSADLGTRVGNNTTKSIPSSWLSIASGTPIAGWVIGCVVASEITRRLGRRLTVVVICIIAIVGIIIQAAVNNYWAIMAGRLVNSVSMGIEANCIPMYMSELSPPAIRGAMVNFYQWWLMVGGLVAAGTVYGTSTMASEWAWKTGVYMLSPFPTSHIHLTTAVIVVQIIIPVLLLCGIWFVPESPRWLLSQHRRADALSALTYIRHGSSATRSDIETELSLLEEALAEQVAAHRATTWLDCARGSNGRRTFIAVGVQCLQQSQGAAFLNTYLVVFLKQLGIPNVLKVNVAYMCANLAGATLAFYLTDKIGRRYMLMGASAFMCVLLWVVSGLATWYPGGVSGGAVAQGCIAAIMFHSVFSTGAWGSVNWTITSEVSTTQLRERTVAIATTSSFCCNLLITYVNPFVQDAPGDLGPRVGMVYASISAAAIVFVYLVVPEMRGRSLEELDDMFHARVPAWRSRAFRGAGIGARVTAVQNRNSEGVGRAVVVGVEVGGDGRESAEVVAVEESPKGEKAKG</sequence>
<accession>A0ABR3U188</accession>
<keyword evidence="11" id="KW-1185">Reference proteome</keyword>
<feature type="transmembrane region" description="Helical" evidence="8">
    <location>
        <begin position="462"/>
        <end position="480"/>
    </location>
</feature>
<reference evidence="10 11" key="1">
    <citation type="journal article" date="2023" name="Plant Dis.">
        <title>First Report of Diplodia intermedia Causing Canker and Dieback Diseases on Apple Trees in Canada.</title>
        <authorList>
            <person name="Ellouze W."/>
            <person name="Ilyukhin E."/>
            <person name="Sulman M."/>
            <person name="Ali S."/>
        </authorList>
    </citation>
    <scope>NUCLEOTIDE SEQUENCE [LARGE SCALE GENOMIC DNA]</scope>
    <source>
        <strain evidence="10 11">M45-28</strain>
    </source>
</reference>